<feature type="domain" description="CCHC-type" evidence="3">
    <location>
        <begin position="312"/>
        <end position="325"/>
    </location>
</feature>
<feature type="domain" description="CCHC-type" evidence="3">
    <location>
        <begin position="163"/>
        <end position="178"/>
    </location>
</feature>
<keyword evidence="1" id="KW-0863">Zinc-finger</keyword>
<dbReference type="Pfam" id="PF00098">
    <property type="entry name" value="zf-CCHC"/>
    <property type="match status" value="6"/>
</dbReference>
<dbReference type="AlphaFoldDB" id="A0AAD7PQV2"/>
<dbReference type="PROSITE" id="PS50158">
    <property type="entry name" value="ZF_CCHC"/>
    <property type="match status" value="7"/>
</dbReference>
<keyword evidence="1" id="KW-0479">Metal-binding</keyword>
<evidence type="ECO:0000256" key="2">
    <source>
        <dbReference type="SAM" id="MobiDB-lite"/>
    </source>
</evidence>
<name>A0AAD7PQV2_QUISA</name>
<evidence type="ECO:0000313" key="5">
    <source>
        <dbReference type="Proteomes" id="UP001163823"/>
    </source>
</evidence>
<accession>A0AAD7PQV2</accession>
<evidence type="ECO:0000259" key="3">
    <source>
        <dbReference type="PROSITE" id="PS50158"/>
    </source>
</evidence>
<dbReference type="EMBL" id="JARAOO010000006">
    <property type="protein sequence ID" value="KAJ7964826.1"/>
    <property type="molecule type" value="Genomic_DNA"/>
</dbReference>
<protein>
    <submittedName>
        <fullName evidence="4">Zinc finger CCHC domain-containing protein 7 isoform X2</fullName>
    </submittedName>
</protein>
<feature type="compositionally biased region" description="Basic residues" evidence="2">
    <location>
        <begin position="515"/>
        <end position="536"/>
    </location>
</feature>
<reference evidence="4" key="1">
    <citation type="journal article" date="2023" name="Science">
        <title>Elucidation of the pathway for biosynthesis of saponin adjuvants from the soapbark tree.</title>
        <authorList>
            <person name="Reed J."/>
            <person name="Orme A."/>
            <person name="El-Demerdash A."/>
            <person name="Owen C."/>
            <person name="Martin L.B.B."/>
            <person name="Misra R.C."/>
            <person name="Kikuchi S."/>
            <person name="Rejzek M."/>
            <person name="Martin A.C."/>
            <person name="Harkess A."/>
            <person name="Leebens-Mack J."/>
            <person name="Louveau T."/>
            <person name="Stephenson M.J."/>
            <person name="Osbourn A."/>
        </authorList>
    </citation>
    <scope>NUCLEOTIDE SEQUENCE</scope>
    <source>
        <strain evidence="4">S10</strain>
    </source>
</reference>
<dbReference type="InterPro" id="IPR036875">
    <property type="entry name" value="Znf_CCHC_sf"/>
</dbReference>
<feature type="region of interest" description="Disordered" evidence="2">
    <location>
        <begin position="441"/>
        <end position="536"/>
    </location>
</feature>
<feature type="domain" description="CCHC-type" evidence="3">
    <location>
        <begin position="270"/>
        <end position="283"/>
    </location>
</feature>
<dbReference type="Proteomes" id="UP001163823">
    <property type="component" value="Chromosome 6"/>
</dbReference>
<dbReference type="Gene3D" id="4.10.60.10">
    <property type="entry name" value="Zinc finger, CCHC-type"/>
    <property type="match status" value="7"/>
</dbReference>
<sequence length="536" mass="58734">MMLSTSPACQEGGVVGVVESPSSSTREAEIVAEPRGVGDGIVASDVVYEKNVGAKLEKKKVEYEEQTAVVSEAKEIIETTEAKDKAESVEGNSALTNANIVLRKLLRGPRYFDPPDSGWGACYNCGEEGHTAVNCKSAKRKKPCFVCGSLEHNARQCSKGQDCFICRKGGHRAKDCPEKHKGGSQSSRICLKCGNSGHNMFSCKNDYPPDDFKEIQCYICYRFGHLCCVNSVDNTPGELSCYKCGQLGHTGLACSSLRGETTVAQSPNSCYKCGEGGHFARECMSSAKRNQWMQAFPSFRGETTGAGLSSSCYKCGEGGHFARECMSSTKHNQWTQPFPSLRGDTSGAGSPSSCYKCGEEGHFARECMSFAEGNRRMLACPSLREETSVAGSPSLCYKCGKGGHFARECNSSAKGGKRNREIYSPRTPTLRFHREQNDYMGYQSVPNDMSKARKRRKVHTEERGFTTSKKSKHRGGWVSEDPGDFSPIKYKKNQWRSPATPFAKGNKSSGGSHFRSSRSPKKVQKVHRGTFKVARI</sequence>
<dbReference type="GO" id="GO:0003676">
    <property type="term" value="F:nucleic acid binding"/>
    <property type="evidence" value="ECO:0007669"/>
    <property type="project" value="InterPro"/>
</dbReference>
<feature type="domain" description="CCHC-type" evidence="3">
    <location>
        <begin position="241"/>
        <end position="254"/>
    </location>
</feature>
<dbReference type="SMART" id="SM00343">
    <property type="entry name" value="ZnF_C2HC"/>
    <property type="match status" value="9"/>
</dbReference>
<dbReference type="InterPro" id="IPR001878">
    <property type="entry name" value="Znf_CCHC"/>
</dbReference>
<dbReference type="SUPFAM" id="SSF57756">
    <property type="entry name" value="Retrovirus zinc finger-like domains"/>
    <property type="match status" value="5"/>
</dbReference>
<dbReference type="PANTHER" id="PTHR46978">
    <property type="entry name" value="ZINC KNUCKLE (CCHC-TYPE) FAMILY PROTEIN"/>
    <property type="match status" value="1"/>
</dbReference>
<keyword evidence="1" id="KW-0862">Zinc</keyword>
<feature type="domain" description="CCHC-type" evidence="3">
    <location>
        <begin position="396"/>
        <end position="409"/>
    </location>
</feature>
<dbReference type="GO" id="GO:0008270">
    <property type="term" value="F:zinc ion binding"/>
    <property type="evidence" value="ECO:0007669"/>
    <property type="project" value="UniProtKB-KW"/>
</dbReference>
<evidence type="ECO:0000313" key="4">
    <source>
        <dbReference type="EMBL" id="KAJ7964826.1"/>
    </source>
</evidence>
<gene>
    <name evidence="4" type="ORF">O6P43_014577</name>
</gene>
<keyword evidence="5" id="KW-1185">Reference proteome</keyword>
<dbReference type="KEGG" id="qsa:O6P43_014577"/>
<feature type="domain" description="CCHC-type" evidence="3">
    <location>
        <begin position="354"/>
        <end position="367"/>
    </location>
</feature>
<dbReference type="Pfam" id="PF13917">
    <property type="entry name" value="zf-CCHC_3"/>
    <property type="match status" value="1"/>
</dbReference>
<evidence type="ECO:0000256" key="1">
    <source>
        <dbReference type="PROSITE-ProRule" id="PRU00047"/>
    </source>
</evidence>
<proteinExistence type="predicted"/>
<organism evidence="4 5">
    <name type="scientific">Quillaja saponaria</name>
    <name type="common">Soap bark tree</name>
    <dbReference type="NCBI Taxonomy" id="32244"/>
    <lineage>
        <taxon>Eukaryota</taxon>
        <taxon>Viridiplantae</taxon>
        <taxon>Streptophyta</taxon>
        <taxon>Embryophyta</taxon>
        <taxon>Tracheophyta</taxon>
        <taxon>Spermatophyta</taxon>
        <taxon>Magnoliopsida</taxon>
        <taxon>eudicotyledons</taxon>
        <taxon>Gunneridae</taxon>
        <taxon>Pentapetalae</taxon>
        <taxon>rosids</taxon>
        <taxon>fabids</taxon>
        <taxon>Fabales</taxon>
        <taxon>Quillajaceae</taxon>
        <taxon>Quillaja</taxon>
    </lineage>
</organism>
<comment type="caution">
    <text evidence="4">The sequence shown here is derived from an EMBL/GenBank/DDBJ whole genome shotgun (WGS) entry which is preliminary data.</text>
</comment>
<feature type="domain" description="CCHC-type" evidence="3">
    <location>
        <begin position="122"/>
        <end position="137"/>
    </location>
</feature>
<dbReference type="PANTHER" id="PTHR46978:SF1">
    <property type="entry name" value="ZINC KNUCKLE (CCHC-TYPE) FAMILY PROTEIN"/>
    <property type="match status" value="1"/>
</dbReference>